<name>A0A7J5AQV2_9FLAO</name>
<evidence type="ECO:0008006" key="3">
    <source>
        <dbReference type="Google" id="ProtNLM"/>
    </source>
</evidence>
<evidence type="ECO:0000313" key="1">
    <source>
        <dbReference type="EMBL" id="KAB1160009.1"/>
    </source>
</evidence>
<proteinExistence type="predicted"/>
<protein>
    <recommendedName>
        <fullName evidence="3">DUF1080 domain-containing protein</fullName>
    </recommendedName>
</protein>
<dbReference type="EMBL" id="WAAU01000008">
    <property type="protein sequence ID" value="KAB1160009.1"/>
    <property type="molecule type" value="Genomic_DNA"/>
</dbReference>
<evidence type="ECO:0000313" key="2">
    <source>
        <dbReference type="Proteomes" id="UP000467305"/>
    </source>
</evidence>
<gene>
    <name evidence="1" type="ORF">F7018_06760</name>
</gene>
<dbReference type="AlphaFoldDB" id="A0A7J5AQV2"/>
<sequence>MNSRLLAILLFVTYFGYSQNHIPLDTINWDIKAKSYIIENYKGKDAIYLQAGSITLKDKTFLNGTIEFDIFLKEEPAFPGVYFRTTKSLDSEQWYMRPHLSGKPDANQAAPTTKGISPWQLYFGKKYSFPYKYKFDDWTHVKLIVNENKAQVYLDYSDKPNLSWNLFNPTQEGGISFRGGNSSGLHLANIKITPNKSEIIDFSPLDRKPIKNLVSKWKVSNKLEEKQLDNLNNFKSLLNSRKWIGTTEIEEGTAANISRVVQLRDGKPGNTVFAKIDIYSDKVQTKIFEFGYSDRVVAFLNGKPIYRGTNRWRSRDYRYLGTVGLFDAIYLPLKKGKNTLVMAVSEDFGGWLITGRFKDGKHVKIIE</sequence>
<accession>A0A7J5AQV2</accession>
<dbReference type="RefSeq" id="WP_150899253.1">
    <property type="nucleotide sequence ID" value="NZ_WAAU01000008.1"/>
</dbReference>
<comment type="caution">
    <text evidence="1">The sequence shown here is derived from an EMBL/GenBank/DDBJ whole genome shotgun (WGS) entry which is preliminary data.</text>
</comment>
<reference evidence="1 2" key="1">
    <citation type="submission" date="2019-09" db="EMBL/GenBank/DDBJ databases">
        <authorList>
            <person name="Cao W.R."/>
        </authorList>
    </citation>
    <scope>NUCLEOTIDE SEQUENCE [LARGE SCALE GENOMIC DNA]</scope>
    <source>
        <strain evidence="2">a4</strain>
    </source>
</reference>
<dbReference type="Proteomes" id="UP000467305">
    <property type="component" value="Unassembled WGS sequence"/>
</dbReference>
<dbReference type="OrthoDB" id="2634655at2"/>
<organism evidence="1 2">
    <name type="scientific">Tenacibaculum aiptasiae</name>
    <dbReference type="NCBI Taxonomy" id="426481"/>
    <lineage>
        <taxon>Bacteria</taxon>
        <taxon>Pseudomonadati</taxon>
        <taxon>Bacteroidota</taxon>
        <taxon>Flavobacteriia</taxon>
        <taxon>Flavobacteriales</taxon>
        <taxon>Flavobacteriaceae</taxon>
        <taxon>Tenacibaculum</taxon>
    </lineage>
</organism>
<dbReference type="Gene3D" id="2.60.120.560">
    <property type="entry name" value="Exo-inulinase, domain 1"/>
    <property type="match status" value="1"/>
</dbReference>
<keyword evidence="2" id="KW-1185">Reference proteome</keyword>